<evidence type="ECO:0000313" key="3">
    <source>
        <dbReference type="Proteomes" id="UP000315724"/>
    </source>
</evidence>
<dbReference type="AlphaFoldDB" id="A0A517QGX7"/>
<evidence type="ECO:0000313" key="2">
    <source>
        <dbReference type="EMBL" id="QDT30865.1"/>
    </source>
</evidence>
<keyword evidence="1" id="KW-0812">Transmembrane</keyword>
<dbReference type="Proteomes" id="UP000315724">
    <property type="component" value="Chromosome"/>
</dbReference>
<feature type="transmembrane region" description="Helical" evidence="1">
    <location>
        <begin position="253"/>
        <end position="271"/>
    </location>
</feature>
<evidence type="ECO:0000256" key="1">
    <source>
        <dbReference type="SAM" id="Phobius"/>
    </source>
</evidence>
<feature type="transmembrane region" description="Helical" evidence="1">
    <location>
        <begin position="202"/>
        <end position="219"/>
    </location>
</feature>
<dbReference type="KEGG" id="tpol:Mal48_00930"/>
<organism evidence="2 3">
    <name type="scientific">Thalassoglobus polymorphus</name>
    <dbReference type="NCBI Taxonomy" id="2527994"/>
    <lineage>
        <taxon>Bacteria</taxon>
        <taxon>Pseudomonadati</taxon>
        <taxon>Planctomycetota</taxon>
        <taxon>Planctomycetia</taxon>
        <taxon>Planctomycetales</taxon>
        <taxon>Planctomycetaceae</taxon>
        <taxon>Thalassoglobus</taxon>
    </lineage>
</organism>
<feature type="transmembrane region" description="Helical" evidence="1">
    <location>
        <begin position="225"/>
        <end position="246"/>
    </location>
</feature>
<keyword evidence="1" id="KW-0472">Membrane</keyword>
<dbReference type="EMBL" id="CP036267">
    <property type="protein sequence ID" value="QDT30865.1"/>
    <property type="molecule type" value="Genomic_DNA"/>
</dbReference>
<protein>
    <submittedName>
        <fullName evidence="2">Uncharacterized protein</fullName>
    </submittedName>
</protein>
<reference evidence="2 3" key="1">
    <citation type="submission" date="2019-02" db="EMBL/GenBank/DDBJ databases">
        <title>Deep-cultivation of Planctomycetes and their phenomic and genomic characterization uncovers novel biology.</title>
        <authorList>
            <person name="Wiegand S."/>
            <person name="Jogler M."/>
            <person name="Boedeker C."/>
            <person name="Pinto D."/>
            <person name="Vollmers J."/>
            <person name="Rivas-Marin E."/>
            <person name="Kohn T."/>
            <person name="Peeters S.H."/>
            <person name="Heuer A."/>
            <person name="Rast P."/>
            <person name="Oberbeckmann S."/>
            <person name="Bunk B."/>
            <person name="Jeske O."/>
            <person name="Meyerdierks A."/>
            <person name="Storesund J.E."/>
            <person name="Kallscheuer N."/>
            <person name="Luecker S."/>
            <person name="Lage O.M."/>
            <person name="Pohl T."/>
            <person name="Merkel B.J."/>
            <person name="Hornburger P."/>
            <person name="Mueller R.-W."/>
            <person name="Bruemmer F."/>
            <person name="Labrenz M."/>
            <person name="Spormann A.M."/>
            <person name="Op den Camp H."/>
            <person name="Overmann J."/>
            <person name="Amann R."/>
            <person name="Jetten M.S.M."/>
            <person name="Mascher T."/>
            <person name="Medema M.H."/>
            <person name="Devos D.P."/>
            <person name="Kaster A.-K."/>
            <person name="Ovreas L."/>
            <person name="Rohde M."/>
            <person name="Galperin M.Y."/>
            <person name="Jogler C."/>
        </authorList>
    </citation>
    <scope>NUCLEOTIDE SEQUENCE [LARGE SCALE GENOMIC DNA]</scope>
    <source>
        <strain evidence="2 3">Mal48</strain>
    </source>
</reference>
<feature type="transmembrane region" description="Helical" evidence="1">
    <location>
        <begin position="89"/>
        <end position="107"/>
    </location>
</feature>
<dbReference type="OrthoDB" id="274084at2"/>
<sequence>MSEQLDNPFETPSPKGIRIVQATLRVVVAIQCWGYAAGHLHHGKHFALLEILRKGGKFPDAKIALFEDYTAYFLIACGVISLFRPMWAMLIPLGAFQVGTAIGVILAQKGLLPYLEVMNQAVRMTVPTALLMVDFWPPRVKPTLAFCLSSIKMLRLATATTFFGHGLLVLHQYQAGGEFVEIIGRTARNVFHYPITRGHAQMVLVMIGIAEIALALNLMTSRNRIIAFVMATWGLILAASYTLAYGQDGYDRTLIRIANCGAPLTVLLFWMKAIQEQKPIILPEVEDVG</sequence>
<keyword evidence="3" id="KW-1185">Reference proteome</keyword>
<keyword evidence="1" id="KW-1133">Transmembrane helix</keyword>
<proteinExistence type="predicted"/>
<dbReference type="RefSeq" id="WP_145195106.1">
    <property type="nucleotide sequence ID" value="NZ_CP036267.1"/>
</dbReference>
<feature type="transmembrane region" description="Helical" evidence="1">
    <location>
        <begin position="63"/>
        <end position="83"/>
    </location>
</feature>
<name>A0A517QGX7_9PLAN</name>
<gene>
    <name evidence="2" type="ORF">Mal48_00930</name>
</gene>
<accession>A0A517QGX7</accession>